<feature type="domain" description="CBS" evidence="7">
    <location>
        <begin position="287"/>
        <end position="345"/>
    </location>
</feature>
<proteinExistence type="inferred from homology"/>
<dbReference type="PANTHER" id="PTHR13780">
    <property type="entry name" value="AMP-ACTIVATED PROTEIN KINASE, GAMMA REGULATORY SUBUNIT"/>
    <property type="match status" value="1"/>
</dbReference>
<dbReference type="Pfam" id="PF00571">
    <property type="entry name" value="CBS"/>
    <property type="match status" value="4"/>
</dbReference>
<dbReference type="InterPro" id="IPR050511">
    <property type="entry name" value="AMPK_gamma/SDS23_families"/>
</dbReference>
<evidence type="ECO:0000313" key="8">
    <source>
        <dbReference type="Proteomes" id="UP000694941"/>
    </source>
</evidence>
<dbReference type="PANTHER" id="PTHR13780:SF35">
    <property type="entry name" value="LD22662P"/>
    <property type="match status" value="1"/>
</dbReference>
<feature type="compositionally biased region" description="Basic and acidic residues" evidence="6">
    <location>
        <begin position="344"/>
        <end position="356"/>
    </location>
</feature>
<evidence type="ECO:0000256" key="4">
    <source>
        <dbReference type="ARBA" id="ARBA00025878"/>
    </source>
</evidence>
<dbReference type="InterPro" id="IPR000644">
    <property type="entry name" value="CBS_dom"/>
</dbReference>
<dbReference type="Proteomes" id="UP000694941">
    <property type="component" value="Unplaced"/>
</dbReference>
<dbReference type="PROSITE" id="PS51371">
    <property type="entry name" value="CBS"/>
    <property type="match status" value="4"/>
</dbReference>
<dbReference type="RefSeq" id="XP_022245829.1">
    <property type="nucleotide sequence ID" value="XM_022390121.1"/>
</dbReference>
<evidence type="ECO:0000256" key="6">
    <source>
        <dbReference type="SAM" id="MobiDB-lite"/>
    </source>
</evidence>
<evidence type="ECO:0000256" key="2">
    <source>
        <dbReference type="ARBA" id="ARBA00022737"/>
    </source>
</evidence>
<accession>A0ABM1SQC3</accession>
<organism evidence="8 9">
    <name type="scientific">Limulus polyphemus</name>
    <name type="common">Atlantic horseshoe crab</name>
    <dbReference type="NCBI Taxonomy" id="6850"/>
    <lineage>
        <taxon>Eukaryota</taxon>
        <taxon>Metazoa</taxon>
        <taxon>Ecdysozoa</taxon>
        <taxon>Arthropoda</taxon>
        <taxon>Chelicerata</taxon>
        <taxon>Merostomata</taxon>
        <taxon>Xiphosura</taxon>
        <taxon>Limulidae</taxon>
        <taxon>Limulus</taxon>
    </lineage>
</organism>
<feature type="region of interest" description="Disordered" evidence="6">
    <location>
        <begin position="344"/>
        <end position="370"/>
    </location>
</feature>
<feature type="domain" description="CBS" evidence="7">
    <location>
        <begin position="140"/>
        <end position="200"/>
    </location>
</feature>
<gene>
    <name evidence="9" type="primary">LOC106462784</name>
</gene>
<feature type="domain" description="CBS" evidence="7">
    <location>
        <begin position="213"/>
        <end position="275"/>
    </location>
</feature>
<sequence>MQRIRSFRRSFRHYQQRLKKKLLSSDPLCDKIDIADLGDDENLIYIKFFQYFRCYDIIPISAKLVVFDTQLLVKKAFFALVHNGVRAAPLWDSSRQEFVGMLTITDFIHILRTYYKSPLVKMEELEEHKLETWRNVLKEKTKPLVSIEPDAGLYEAIKKLIHGKVHRLPVIDPQTGNVLYILTHKRILRFLFLYFSELPRPSYLNQTLQDLQLGTFYNIATAKEDTPVITALNLFVERRVSALPLVNEHGKVVDIYAKFDVINLAAEKTYNNLDVTVKKALEHRHQWFEGVVKCKAHDTLGAVLEILVKAEVHRLVMVDDNDHVVGVVSLSDILRFLVIRPTGDENPSRIEEDPRGEVSVSEEQSQDEGE</sequence>
<dbReference type="CDD" id="cd04641">
    <property type="entry name" value="CBS_euAMPK_gamma-like_repeat2"/>
    <property type="match status" value="1"/>
</dbReference>
<evidence type="ECO:0000256" key="3">
    <source>
        <dbReference type="ARBA" id="ARBA00023122"/>
    </source>
</evidence>
<feature type="domain" description="CBS" evidence="7">
    <location>
        <begin position="57"/>
        <end position="119"/>
    </location>
</feature>
<keyword evidence="3 5" id="KW-0129">CBS domain</keyword>
<evidence type="ECO:0000313" key="9">
    <source>
        <dbReference type="RefSeq" id="XP_022245829.1"/>
    </source>
</evidence>
<dbReference type="SMART" id="SM00116">
    <property type="entry name" value="CBS"/>
    <property type="match status" value="4"/>
</dbReference>
<dbReference type="Gene3D" id="3.10.580.10">
    <property type="entry name" value="CBS-domain"/>
    <property type="match status" value="2"/>
</dbReference>
<comment type="subunit">
    <text evidence="4">AMPK is a heterotrimer of an alpha catalytic subunit (PRKAA1 or PRKAA2), a beta (PRKAB1 or PRKAB2) and a gamma non-catalytic subunits (PRKAG1, PRKAG2 or PRKAG3). Interacts with FNIP1 and FNIP2.</text>
</comment>
<keyword evidence="8" id="KW-1185">Reference proteome</keyword>
<evidence type="ECO:0000256" key="5">
    <source>
        <dbReference type="PROSITE-ProRule" id="PRU00703"/>
    </source>
</evidence>
<dbReference type="GeneID" id="106462784"/>
<name>A0ABM1SQC3_LIMPO</name>
<keyword evidence="2" id="KW-0677">Repeat</keyword>
<dbReference type="SUPFAM" id="SSF54631">
    <property type="entry name" value="CBS-domain pair"/>
    <property type="match status" value="2"/>
</dbReference>
<evidence type="ECO:0000256" key="1">
    <source>
        <dbReference type="ARBA" id="ARBA00006750"/>
    </source>
</evidence>
<dbReference type="CDD" id="cd04618">
    <property type="entry name" value="CBS_euAMPK_gamma-like_repeat1"/>
    <property type="match status" value="1"/>
</dbReference>
<comment type="similarity">
    <text evidence="1">Belongs to the 5'-AMP-activated protein kinase gamma subunit family.</text>
</comment>
<evidence type="ECO:0000259" key="7">
    <source>
        <dbReference type="PROSITE" id="PS51371"/>
    </source>
</evidence>
<reference evidence="9" key="1">
    <citation type="submission" date="2025-08" db="UniProtKB">
        <authorList>
            <consortium name="RefSeq"/>
        </authorList>
    </citation>
    <scope>IDENTIFICATION</scope>
    <source>
        <tissue evidence="9">Muscle</tissue>
    </source>
</reference>
<protein>
    <submittedName>
        <fullName evidence="9">5'-AMP-activated protein kinase subunit gamma-1-like</fullName>
    </submittedName>
</protein>
<dbReference type="InterPro" id="IPR046342">
    <property type="entry name" value="CBS_dom_sf"/>
</dbReference>